<dbReference type="EMBL" id="QJNU01000303">
    <property type="protein sequence ID" value="RYP02716.1"/>
    <property type="molecule type" value="Genomic_DNA"/>
</dbReference>
<evidence type="ECO:0000256" key="5">
    <source>
        <dbReference type="ARBA" id="ARBA00023033"/>
    </source>
</evidence>
<keyword evidence="2" id="KW-0285">Flavoprotein</keyword>
<evidence type="ECO:0008006" key="8">
    <source>
        <dbReference type="Google" id="ProtNLM"/>
    </source>
</evidence>
<dbReference type="PANTHER" id="PTHR43872">
    <property type="entry name" value="MONOOXYGENASE, PUTATIVE (AFU_ORTHOLOGUE AFUA_8G02570)-RELATED"/>
    <property type="match status" value="1"/>
</dbReference>
<dbReference type="Gene3D" id="3.50.50.60">
    <property type="entry name" value="FAD/NAD(P)-binding domain"/>
    <property type="match status" value="2"/>
</dbReference>
<evidence type="ECO:0000256" key="1">
    <source>
        <dbReference type="ARBA" id="ARBA00001974"/>
    </source>
</evidence>
<protein>
    <recommendedName>
        <fullName evidence="8">FAD/NAD(P)-binding domain-containing protein</fullName>
    </recommendedName>
</protein>
<dbReference type="AlphaFoldDB" id="A0A4Q4T8A8"/>
<dbReference type="InterPro" id="IPR020946">
    <property type="entry name" value="Flavin_mOase-like"/>
</dbReference>
<dbReference type="OrthoDB" id="66881at2759"/>
<dbReference type="InterPro" id="IPR036188">
    <property type="entry name" value="FAD/NAD-bd_sf"/>
</dbReference>
<dbReference type="GO" id="GO:0050661">
    <property type="term" value="F:NADP binding"/>
    <property type="evidence" value="ECO:0007669"/>
    <property type="project" value="InterPro"/>
</dbReference>
<dbReference type="InterPro" id="IPR051820">
    <property type="entry name" value="FAD-binding_MO"/>
</dbReference>
<dbReference type="STRING" id="155417.A0A4Q4T8A8"/>
<keyword evidence="3" id="KW-0274">FAD</keyword>
<dbReference type="SUPFAM" id="SSF51905">
    <property type="entry name" value="FAD/NAD(P)-binding domain"/>
    <property type="match status" value="1"/>
</dbReference>
<keyword evidence="7" id="KW-1185">Reference proteome</keyword>
<evidence type="ECO:0000256" key="3">
    <source>
        <dbReference type="ARBA" id="ARBA00022827"/>
    </source>
</evidence>
<proteinExistence type="predicted"/>
<evidence type="ECO:0000313" key="7">
    <source>
        <dbReference type="Proteomes" id="UP000293360"/>
    </source>
</evidence>
<dbReference type="Pfam" id="PF13450">
    <property type="entry name" value="NAD_binding_8"/>
    <property type="match status" value="1"/>
</dbReference>
<dbReference type="GO" id="GO:0050660">
    <property type="term" value="F:flavin adenine dinucleotide binding"/>
    <property type="evidence" value="ECO:0007669"/>
    <property type="project" value="InterPro"/>
</dbReference>
<name>A0A4Q4T8A8_9PEZI</name>
<evidence type="ECO:0000256" key="2">
    <source>
        <dbReference type="ARBA" id="ARBA00022630"/>
    </source>
</evidence>
<comment type="cofactor">
    <cofactor evidence="1">
        <name>FAD</name>
        <dbReference type="ChEBI" id="CHEBI:57692"/>
    </cofactor>
</comment>
<comment type="caution">
    <text evidence="6">The sequence shown here is derived from an EMBL/GenBank/DDBJ whole genome shotgun (WGS) entry which is preliminary data.</text>
</comment>
<dbReference type="PANTHER" id="PTHR43872:SF1">
    <property type="entry name" value="MONOOXYGENASE, PUTATIVE (AFU_ORTHOLOGUE AFUA_8G02570)-RELATED"/>
    <property type="match status" value="1"/>
</dbReference>
<reference evidence="6 7" key="1">
    <citation type="submission" date="2018-06" db="EMBL/GenBank/DDBJ databases">
        <title>Complete Genomes of Monosporascus.</title>
        <authorList>
            <person name="Robinson A.J."/>
            <person name="Natvig D.O."/>
        </authorList>
    </citation>
    <scope>NUCLEOTIDE SEQUENCE [LARGE SCALE GENOMIC DNA]</scope>
    <source>
        <strain evidence="6 7">CBS 110550</strain>
    </source>
</reference>
<keyword evidence="4" id="KW-0560">Oxidoreductase</keyword>
<dbReference type="Pfam" id="PF00743">
    <property type="entry name" value="FMO-like"/>
    <property type="match status" value="1"/>
</dbReference>
<evidence type="ECO:0000256" key="4">
    <source>
        <dbReference type="ARBA" id="ARBA00023002"/>
    </source>
</evidence>
<keyword evidence="5" id="KW-0503">Monooxygenase</keyword>
<gene>
    <name evidence="6" type="ORF">DL764_005646</name>
</gene>
<dbReference type="GO" id="GO:0004499">
    <property type="term" value="F:N,N-dimethylaniline monooxygenase activity"/>
    <property type="evidence" value="ECO:0007669"/>
    <property type="project" value="InterPro"/>
</dbReference>
<dbReference type="Proteomes" id="UP000293360">
    <property type="component" value="Unassembled WGS sequence"/>
</dbReference>
<accession>A0A4Q4T8A8</accession>
<evidence type="ECO:0000313" key="6">
    <source>
        <dbReference type="EMBL" id="RYP02716.1"/>
    </source>
</evidence>
<sequence>MDEYDFVIIGAGLSGVNAAYRLKTMLPECSYTVLEARDQIGGTWSFFNFPGIRSDSQLTLFGLPWRPWLEEKEMADASLIRRYIQDAAHAEGIDRNIQYSHRVTEAHWLSEEQQWTLVVNTGMNAGGPTKQYRARWVISCSGYYDYENPLKTEIPGIGNFKGTIAHPQFWPSDLDWSGKRVVIIGSGATAVTLLPNIAKTAGHVTMLQRSPSYVLTLPSVSPESVWIQKYLPAWLAHPLNWWRCFLTETLFVWFNLTFPNLARRLHMYLMNKQLPADVPVDVHFNPRYKPFEQRLCICPDGDFFKALHQDNCAIVTSTIQAVEEDGIITESGESLDADIIITATGLHVQLLGGVIPTVDGKPVDIASSLAWRGMMLSGVPNLATIIGYTTHSWTLGADASIQLLIRVYKHMRRIGATSAVPVHEGDLKLSKPVVPHSSTYFVTAEKRLPRITGRSPWYGRTNPVYDRLMLWFGSITDGMTYVKPEKKNQ</sequence>
<organism evidence="6 7">
    <name type="scientific">Monosporascus ibericus</name>
    <dbReference type="NCBI Taxonomy" id="155417"/>
    <lineage>
        <taxon>Eukaryota</taxon>
        <taxon>Fungi</taxon>
        <taxon>Dikarya</taxon>
        <taxon>Ascomycota</taxon>
        <taxon>Pezizomycotina</taxon>
        <taxon>Sordariomycetes</taxon>
        <taxon>Xylariomycetidae</taxon>
        <taxon>Xylariales</taxon>
        <taxon>Xylariales incertae sedis</taxon>
        <taxon>Monosporascus</taxon>
    </lineage>
</organism>